<gene>
    <name evidence="8" type="primary">ckap2l</name>
</gene>
<feature type="domain" description="Cytoskeleton-associated protein 2 C-terminal" evidence="7">
    <location>
        <begin position="667"/>
        <end position="734"/>
    </location>
</feature>
<feature type="compositionally biased region" description="Polar residues" evidence="6">
    <location>
        <begin position="418"/>
        <end position="433"/>
    </location>
</feature>
<feature type="compositionally biased region" description="Low complexity" evidence="6">
    <location>
        <begin position="280"/>
        <end position="299"/>
    </location>
</feature>
<dbReference type="InterPro" id="IPR029197">
    <property type="entry name" value="CKAP2_C"/>
</dbReference>
<evidence type="ECO:0000256" key="4">
    <source>
        <dbReference type="ARBA" id="ARBA00022553"/>
    </source>
</evidence>
<dbReference type="InParanoid" id="A0A672JFK1"/>
<keyword evidence="3" id="KW-0963">Cytoplasm</keyword>
<feature type="region of interest" description="Disordered" evidence="6">
    <location>
        <begin position="30"/>
        <end position="491"/>
    </location>
</feature>
<protein>
    <recommendedName>
        <fullName evidence="7">Cytoskeleton-associated protein 2 C-terminal domain-containing protein</fullName>
    </recommendedName>
</protein>
<evidence type="ECO:0000256" key="2">
    <source>
        <dbReference type="ARBA" id="ARBA00009468"/>
    </source>
</evidence>
<reference evidence="8" key="3">
    <citation type="submission" date="2025-09" db="UniProtKB">
        <authorList>
            <consortium name="Ensembl"/>
        </authorList>
    </citation>
    <scope>IDENTIFICATION</scope>
</reference>
<keyword evidence="5" id="KW-0206">Cytoskeleton</keyword>
<evidence type="ECO:0000256" key="1">
    <source>
        <dbReference type="ARBA" id="ARBA00004245"/>
    </source>
</evidence>
<proteinExistence type="inferred from homology"/>
<dbReference type="GO" id="GO:0005813">
    <property type="term" value="C:centrosome"/>
    <property type="evidence" value="ECO:0007669"/>
    <property type="project" value="TreeGrafter"/>
</dbReference>
<feature type="region of interest" description="Disordered" evidence="6">
    <location>
        <begin position="629"/>
        <end position="656"/>
    </location>
</feature>
<dbReference type="OrthoDB" id="6288182at2759"/>
<evidence type="ECO:0000256" key="5">
    <source>
        <dbReference type="ARBA" id="ARBA00023212"/>
    </source>
</evidence>
<dbReference type="Pfam" id="PF15297">
    <property type="entry name" value="CKAP2_C"/>
    <property type="match status" value="2"/>
</dbReference>
<dbReference type="GO" id="GO:0072686">
    <property type="term" value="C:mitotic spindle"/>
    <property type="evidence" value="ECO:0007669"/>
    <property type="project" value="TreeGrafter"/>
</dbReference>
<accession>A0A672JFK1</accession>
<dbReference type="InterPro" id="IPR052855">
    <property type="entry name" value="CKAP2-like"/>
</dbReference>
<dbReference type="Ensembl" id="ENSSFAT00005053585.1">
    <property type="protein sequence ID" value="ENSSFAP00005051932.1"/>
    <property type="gene ID" value="ENSSFAG00005024922.1"/>
</dbReference>
<evidence type="ECO:0000313" key="9">
    <source>
        <dbReference type="Proteomes" id="UP000472267"/>
    </source>
</evidence>
<feature type="compositionally biased region" description="Low complexity" evidence="6">
    <location>
        <begin position="391"/>
        <end position="402"/>
    </location>
</feature>
<dbReference type="OMA" id="TPMYVYR"/>
<comment type="similarity">
    <text evidence="2">Belongs to the CKAP2 family.</text>
</comment>
<feature type="compositionally biased region" description="Polar residues" evidence="6">
    <location>
        <begin position="444"/>
        <end position="466"/>
    </location>
</feature>
<name>A0A672JFK1_SALFA</name>
<reference evidence="8" key="2">
    <citation type="submission" date="2025-08" db="UniProtKB">
        <authorList>
            <consortium name="Ensembl"/>
        </authorList>
    </citation>
    <scope>IDENTIFICATION</scope>
</reference>
<dbReference type="AlphaFoldDB" id="A0A672JFK1"/>
<keyword evidence="9" id="KW-1185">Reference proteome</keyword>
<keyword evidence="4" id="KW-0597">Phosphoprotein</keyword>
<comment type="subcellular location">
    <subcellularLocation>
        <location evidence="1">Cytoplasm</location>
        <location evidence="1">Cytoskeleton</location>
    </subcellularLocation>
</comment>
<dbReference type="PANTHER" id="PTHR47078:SF1">
    <property type="entry name" value="CYTOSKELETON-ASSOCIATED PROTEIN 2-LIKE"/>
    <property type="match status" value="1"/>
</dbReference>
<feature type="compositionally biased region" description="Low complexity" evidence="6">
    <location>
        <begin position="134"/>
        <end position="240"/>
    </location>
</feature>
<reference evidence="8" key="1">
    <citation type="submission" date="2019-06" db="EMBL/GenBank/DDBJ databases">
        <authorList>
            <consortium name="Wellcome Sanger Institute Data Sharing"/>
        </authorList>
    </citation>
    <scope>NUCLEOTIDE SEQUENCE [LARGE SCALE GENOMIC DNA]</scope>
</reference>
<feature type="domain" description="Cytoskeleton-associated protein 2 C-terminal" evidence="7">
    <location>
        <begin position="469"/>
        <end position="639"/>
    </location>
</feature>
<dbReference type="PANTHER" id="PTHR47078">
    <property type="entry name" value="CYTOSKELETON-ASSOCIATED PROTEIN 2-LIKE"/>
    <property type="match status" value="1"/>
</dbReference>
<evidence type="ECO:0000313" key="8">
    <source>
        <dbReference type="Ensembl" id="ENSSFAP00005051932.1"/>
    </source>
</evidence>
<dbReference type="RefSeq" id="XP_029960863.1">
    <property type="nucleotide sequence ID" value="XM_030105003.1"/>
</dbReference>
<dbReference type="GO" id="GO:0005829">
    <property type="term" value="C:cytosol"/>
    <property type="evidence" value="ECO:0007669"/>
    <property type="project" value="TreeGrafter"/>
</dbReference>
<feature type="compositionally biased region" description="Low complexity" evidence="6">
    <location>
        <begin position="324"/>
        <end position="341"/>
    </location>
</feature>
<dbReference type="CTD" id="150468"/>
<feature type="compositionally biased region" description="Gly residues" evidence="6">
    <location>
        <begin position="69"/>
        <end position="80"/>
    </location>
</feature>
<organism evidence="8 9">
    <name type="scientific">Salarias fasciatus</name>
    <name type="common">Jewelled blenny</name>
    <name type="synonym">Blennius fasciatus</name>
    <dbReference type="NCBI Taxonomy" id="181472"/>
    <lineage>
        <taxon>Eukaryota</taxon>
        <taxon>Metazoa</taxon>
        <taxon>Chordata</taxon>
        <taxon>Craniata</taxon>
        <taxon>Vertebrata</taxon>
        <taxon>Euteleostomi</taxon>
        <taxon>Actinopterygii</taxon>
        <taxon>Neopterygii</taxon>
        <taxon>Teleostei</taxon>
        <taxon>Neoteleostei</taxon>
        <taxon>Acanthomorphata</taxon>
        <taxon>Ovalentaria</taxon>
        <taxon>Blenniimorphae</taxon>
        <taxon>Blenniiformes</taxon>
        <taxon>Blennioidei</taxon>
        <taxon>Blenniidae</taxon>
        <taxon>Salariinae</taxon>
        <taxon>Salarias</taxon>
    </lineage>
</organism>
<evidence type="ECO:0000259" key="7">
    <source>
        <dbReference type="Pfam" id="PF15297"/>
    </source>
</evidence>
<dbReference type="Proteomes" id="UP000472267">
    <property type="component" value="Chromosome 12"/>
</dbReference>
<evidence type="ECO:0000256" key="3">
    <source>
        <dbReference type="ARBA" id="ARBA00022490"/>
    </source>
</evidence>
<sequence>MGEEEAPAALSRKEQRKLKLLEYLAAKGRLKAPNPRPYLRENQPRTRPAAPAPQVVNAKENEAPQRGVRQGGVGQKGVGQRGVSSAGSRPDPAWKVLSVSNRVTISGGAGVSHKKTNLPVSASAPAPPRRNRNPELARPAAASSRPAAAASSRPAATTASSRVTVSTRPAVSSRPAAASSRPAAAASSRPAAAASSRPAAAASSRPAAASSRPAAAVSARPVATTASSRVTVSASSRPAAILSSRPGPRPAAGVEKQLRVQPSVRAPPNAPRPSVKPKSKLSFSSKAASSCPAAAAASSRISLGPLTKTRTGLTPAVPRPRPAAPGGAPTAAASSIPAGKAAPRRPGPGLVSRPAEGGARWPLCRPHPEPTSKNRRRPGFEPAPAGGSTKPGSPAEGGAAASQTPSRPTVRAAATAGKLQTSRGTDGRQQNRAAQIPAGPPPGSQTAPQPARTISLTGRTANTRTPELTAKTAAHTDRRRPTAAQQQRLRKLQEWRQAKGISYKRPSMPAPSSVARRTTSVSQTPFWKSMKEEDEAQSLICAVDQSLADCITLLEEGCPPDRVSSVLSRLPPVSQKFTKYWICRVRLMERDGDLDVLPVFKDAVRVVMEPLDELRAVVFEILKRKKEIHAAPEEEEEQSAGELGPEAGPDSAVTPRPTRALICGQNGDSAVIKYKITATPGGPPSQSREAVRVKGQEVRFFTPVRRSVRIERRSSRYPAALQDHDPCVASYHDLFGEVEGEGEGPDGGAEPAEDSCDAPMYVYRENGALEDKVVVRLVCDDSP</sequence>
<dbReference type="GeneID" id="115398310"/>
<evidence type="ECO:0000256" key="6">
    <source>
        <dbReference type="SAM" id="MobiDB-lite"/>
    </source>
</evidence>